<accession>A0A078FED7</accession>
<name>A0A078FED7_BRANA</name>
<dbReference type="PaxDb" id="3708-A0A078FED7"/>
<dbReference type="EMBL" id="LK032012">
    <property type="protein sequence ID" value="CDY11616.1"/>
    <property type="molecule type" value="Genomic_DNA"/>
</dbReference>
<dbReference type="Gramene" id="CDY11616">
    <property type="protein sequence ID" value="CDY11616"/>
    <property type="gene ID" value="GSBRNA2T00049738001"/>
</dbReference>
<evidence type="ECO:0000313" key="2">
    <source>
        <dbReference type="Proteomes" id="UP000028999"/>
    </source>
</evidence>
<protein>
    <submittedName>
        <fullName evidence="1">BnaC06g31230D protein</fullName>
    </submittedName>
</protein>
<organism evidence="1 2">
    <name type="scientific">Brassica napus</name>
    <name type="common">Rape</name>
    <dbReference type="NCBI Taxonomy" id="3708"/>
    <lineage>
        <taxon>Eukaryota</taxon>
        <taxon>Viridiplantae</taxon>
        <taxon>Streptophyta</taxon>
        <taxon>Embryophyta</taxon>
        <taxon>Tracheophyta</taxon>
        <taxon>Spermatophyta</taxon>
        <taxon>Magnoliopsida</taxon>
        <taxon>eudicotyledons</taxon>
        <taxon>Gunneridae</taxon>
        <taxon>Pentapetalae</taxon>
        <taxon>rosids</taxon>
        <taxon>malvids</taxon>
        <taxon>Brassicales</taxon>
        <taxon>Brassicaceae</taxon>
        <taxon>Brassiceae</taxon>
        <taxon>Brassica</taxon>
    </lineage>
</organism>
<sequence length="33" mass="4067">MSMSLEMFLMSSFLWTVQLQRLLIHRRSRRSKP</sequence>
<gene>
    <name evidence="1" type="primary">BnaC06g31230D</name>
    <name evidence="1" type="ORF">GSBRNA2T00049738001</name>
</gene>
<keyword evidence="2" id="KW-1185">Reference proteome</keyword>
<proteinExistence type="predicted"/>
<dbReference type="Proteomes" id="UP000028999">
    <property type="component" value="Unassembled WGS sequence"/>
</dbReference>
<reference evidence="1 2" key="1">
    <citation type="journal article" date="2014" name="Science">
        <title>Plant genetics. Early allopolyploid evolution in the post-Neolithic Brassica napus oilseed genome.</title>
        <authorList>
            <person name="Chalhoub B."/>
            <person name="Denoeud F."/>
            <person name="Liu S."/>
            <person name="Parkin I.A."/>
            <person name="Tang H."/>
            <person name="Wang X."/>
            <person name="Chiquet J."/>
            <person name="Belcram H."/>
            <person name="Tong C."/>
            <person name="Samans B."/>
            <person name="Correa M."/>
            <person name="Da Silva C."/>
            <person name="Just J."/>
            <person name="Falentin C."/>
            <person name="Koh C.S."/>
            <person name="Le Clainche I."/>
            <person name="Bernard M."/>
            <person name="Bento P."/>
            <person name="Noel B."/>
            <person name="Labadie K."/>
            <person name="Alberti A."/>
            <person name="Charles M."/>
            <person name="Arnaud D."/>
            <person name="Guo H."/>
            <person name="Daviaud C."/>
            <person name="Alamery S."/>
            <person name="Jabbari K."/>
            <person name="Zhao M."/>
            <person name="Edger P.P."/>
            <person name="Chelaifa H."/>
            <person name="Tack D."/>
            <person name="Lassalle G."/>
            <person name="Mestiri I."/>
            <person name="Schnel N."/>
            <person name="Le Paslier M.C."/>
            <person name="Fan G."/>
            <person name="Renault V."/>
            <person name="Bayer P.E."/>
            <person name="Golicz A.A."/>
            <person name="Manoli S."/>
            <person name="Lee T.H."/>
            <person name="Thi V.H."/>
            <person name="Chalabi S."/>
            <person name="Hu Q."/>
            <person name="Fan C."/>
            <person name="Tollenaere R."/>
            <person name="Lu Y."/>
            <person name="Battail C."/>
            <person name="Shen J."/>
            <person name="Sidebottom C.H."/>
            <person name="Wang X."/>
            <person name="Canaguier A."/>
            <person name="Chauveau A."/>
            <person name="Berard A."/>
            <person name="Deniot G."/>
            <person name="Guan M."/>
            <person name="Liu Z."/>
            <person name="Sun F."/>
            <person name="Lim Y.P."/>
            <person name="Lyons E."/>
            <person name="Town C.D."/>
            <person name="Bancroft I."/>
            <person name="Wang X."/>
            <person name="Meng J."/>
            <person name="Ma J."/>
            <person name="Pires J.C."/>
            <person name="King G.J."/>
            <person name="Brunel D."/>
            <person name="Delourme R."/>
            <person name="Renard M."/>
            <person name="Aury J.M."/>
            <person name="Adams K.L."/>
            <person name="Batley J."/>
            <person name="Snowdon R.J."/>
            <person name="Tost J."/>
            <person name="Edwards D."/>
            <person name="Zhou Y."/>
            <person name="Hua W."/>
            <person name="Sharpe A.G."/>
            <person name="Paterson A.H."/>
            <person name="Guan C."/>
            <person name="Wincker P."/>
        </authorList>
    </citation>
    <scope>NUCLEOTIDE SEQUENCE [LARGE SCALE GENOMIC DNA]</scope>
    <source>
        <strain evidence="2">cv. Darmor-bzh</strain>
    </source>
</reference>
<evidence type="ECO:0000313" key="1">
    <source>
        <dbReference type="EMBL" id="CDY11616.1"/>
    </source>
</evidence>
<dbReference type="AlphaFoldDB" id="A0A078FED7"/>